<feature type="region of interest" description="Disordered" evidence="1">
    <location>
        <begin position="1"/>
        <end position="80"/>
    </location>
</feature>
<organism evidence="2">
    <name type="scientific">Culicoides sonorensis</name>
    <name type="common">Biting midge</name>
    <dbReference type="NCBI Taxonomy" id="179676"/>
    <lineage>
        <taxon>Eukaryota</taxon>
        <taxon>Metazoa</taxon>
        <taxon>Ecdysozoa</taxon>
        <taxon>Arthropoda</taxon>
        <taxon>Hexapoda</taxon>
        <taxon>Insecta</taxon>
        <taxon>Pterygota</taxon>
        <taxon>Neoptera</taxon>
        <taxon>Endopterygota</taxon>
        <taxon>Diptera</taxon>
        <taxon>Nematocera</taxon>
        <taxon>Chironomoidea</taxon>
        <taxon>Ceratopogonidae</taxon>
        <taxon>Ceratopogoninae</taxon>
        <taxon>Culicoides</taxon>
        <taxon>Monoculicoides</taxon>
    </lineage>
</organism>
<dbReference type="EMBL" id="UFQT01000618">
    <property type="protein sequence ID" value="SSX25817.1"/>
    <property type="molecule type" value="Genomic_DNA"/>
</dbReference>
<dbReference type="EMBL" id="UFQS01000618">
    <property type="protein sequence ID" value="SSX05458.1"/>
    <property type="molecule type" value="Genomic_DNA"/>
</dbReference>
<sequence length="245" mass="28409">MESTADETVETTPVETSSQQKSNAEILAARREARRRRILENSNNRLSKITGREHNEPPLEPLSNVIYPDPEMERDSLGPNDMQQEPDVLEMLREMRAQSGASGGQQQPKEPPSRLNRFLHTKRQYMLMGMIVALLYATDNEWLIGNSVFLPLFCWEAVEVFLLKTYESNLNWIGIIFVFLGVKQHWVQIITKILETINKIFKDFSCFIWFFVMTHVFWGKVVLWQSWDEVLYPNGREEGAACPTP</sequence>
<name>A0A336KN72_CULSO</name>
<dbReference type="OMA" id="DVAFFMF"/>
<reference evidence="2" key="1">
    <citation type="submission" date="2018-04" db="EMBL/GenBank/DDBJ databases">
        <authorList>
            <person name="Go L.Y."/>
            <person name="Mitchell J.A."/>
        </authorList>
    </citation>
    <scope>NUCLEOTIDE SEQUENCE</scope>
    <source>
        <tissue evidence="2">Whole organism</tissue>
    </source>
</reference>
<gene>
    <name evidence="2" type="primary">CSON012769</name>
</gene>
<evidence type="ECO:0000256" key="1">
    <source>
        <dbReference type="SAM" id="MobiDB-lite"/>
    </source>
</evidence>
<proteinExistence type="predicted"/>
<dbReference type="VEuPathDB" id="VectorBase:CSON012769"/>
<protein>
    <submittedName>
        <fullName evidence="2">CSON012769 protein</fullName>
    </submittedName>
</protein>
<reference evidence="3" key="2">
    <citation type="submission" date="2018-07" db="EMBL/GenBank/DDBJ databases">
        <authorList>
            <person name="Quirk P.G."/>
            <person name="Krulwich T.A."/>
        </authorList>
    </citation>
    <scope>NUCLEOTIDE SEQUENCE</scope>
</reference>
<evidence type="ECO:0000313" key="3">
    <source>
        <dbReference type="EMBL" id="SSX25817.1"/>
    </source>
</evidence>
<evidence type="ECO:0000313" key="2">
    <source>
        <dbReference type="EMBL" id="SSX05458.1"/>
    </source>
</evidence>
<accession>A0A336KN72</accession>
<dbReference type="AlphaFoldDB" id="A0A336KN72"/>